<name>A0A9P6CN41_9AGAR</name>
<accession>A0A9P6CN41</accession>
<keyword evidence="3" id="KW-1185">Reference proteome</keyword>
<dbReference type="Proteomes" id="UP000807353">
    <property type="component" value="Unassembled WGS sequence"/>
</dbReference>
<organism evidence="2 3">
    <name type="scientific">Collybia nuda</name>
    <dbReference type="NCBI Taxonomy" id="64659"/>
    <lineage>
        <taxon>Eukaryota</taxon>
        <taxon>Fungi</taxon>
        <taxon>Dikarya</taxon>
        <taxon>Basidiomycota</taxon>
        <taxon>Agaricomycotina</taxon>
        <taxon>Agaricomycetes</taxon>
        <taxon>Agaricomycetidae</taxon>
        <taxon>Agaricales</taxon>
        <taxon>Tricholomatineae</taxon>
        <taxon>Clitocybaceae</taxon>
        <taxon>Collybia</taxon>
    </lineage>
</organism>
<dbReference type="EMBL" id="MU150242">
    <property type="protein sequence ID" value="KAF9466328.1"/>
    <property type="molecule type" value="Genomic_DNA"/>
</dbReference>
<sequence length="289" mass="31667">MSEPTNLFSLARTKLHLSVGGKDSVSLHRWVLLKNSIIHSPSCASSTFPDINPSHPSEDGEDDEADEVSEEVDSFMFPDAGKLVGGRTADVNASEADWLDSLLERLGDDDDDDFPADSDSSVSIIPVDDDEDALLLSPLGSPMSSSDDLPAVTYPYPVPYPPFHPPLIHSYAFNSSFDSSLASLSAPYDDPLPYYDLDDSENLSVPDAIEDTSDDESDVPLTPSIGNSSTSLNLVDAASIPLPPERSRLRHTVPHIYFDADESYFNPFELDPLPFPEPLHRNYNTYQEC</sequence>
<comment type="caution">
    <text evidence="2">The sequence shown here is derived from an EMBL/GenBank/DDBJ whole genome shotgun (WGS) entry which is preliminary data.</text>
</comment>
<reference evidence="2" key="1">
    <citation type="submission" date="2020-11" db="EMBL/GenBank/DDBJ databases">
        <authorList>
            <consortium name="DOE Joint Genome Institute"/>
            <person name="Ahrendt S."/>
            <person name="Riley R."/>
            <person name="Andreopoulos W."/>
            <person name="Labutti K."/>
            <person name="Pangilinan J."/>
            <person name="Ruiz-Duenas F.J."/>
            <person name="Barrasa J.M."/>
            <person name="Sanchez-Garcia M."/>
            <person name="Camarero S."/>
            <person name="Miyauchi S."/>
            <person name="Serrano A."/>
            <person name="Linde D."/>
            <person name="Babiker R."/>
            <person name="Drula E."/>
            <person name="Ayuso-Fernandez I."/>
            <person name="Pacheco R."/>
            <person name="Padilla G."/>
            <person name="Ferreira P."/>
            <person name="Barriuso J."/>
            <person name="Kellner H."/>
            <person name="Castanera R."/>
            <person name="Alfaro M."/>
            <person name="Ramirez L."/>
            <person name="Pisabarro A.G."/>
            <person name="Kuo A."/>
            <person name="Tritt A."/>
            <person name="Lipzen A."/>
            <person name="He G."/>
            <person name="Yan M."/>
            <person name="Ng V."/>
            <person name="Cullen D."/>
            <person name="Martin F."/>
            <person name="Rosso M.-N."/>
            <person name="Henrissat B."/>
            <person name="Hibbett D."/>
            <person name="Martinez A.T."/>
            <person name="Grigoriev I.V."/>
        </authorList>
    </citation>
    <scope>NUCLEOTIDE SEQUENCE</scope>
    <source>
        <strain evidence="2">CBS 247.69</strain>
    </source>
</reference>
<feature type="region of interest" description="Disordered" evidence="1">
    <location>
        <begin position="44"/>
        <end position="67"/>
    </location>
</feature>
<dbReference type="AlphaFoldDB" id="A0A9P6CN41"/>
<evidence type="ECO:0000256" key="1">
    <source>
        <dbReference type="SAM" id="MobiDB-lite"/>
    </source>
</evidence>
<evidence type="ECO:0000313" key="3">
    <source>
        <dbReference type="Proteomes" id="UP000807353"/>
    </source>
</evidence>
<protein>
    <submittedName>
        <fullName evidence="2">Uncharacterized protein</fullName>
    </submittedName>
</protein>
<dbReference type="OrthoDB" id="3263748at2759"/>
<gene>
    <name evidence="2" type="ORF">BDZ94DRAFT_1251673</name>
</gene>
<feature type="region of interest" description="Disordered" evidence="1">
    <location>
        <begin position="193"/>
        <end position="226"/>
    </location>
</feature>
<feature type="compositionally biased region" description="Acidic residues" evidence="1">
    <location>
        <begin position="208"/>
        <end position="218"/>
    </location>
</feature>
<evidence type="ECO:0000313" key="2">
    <source>
        <dbReference type="EMBL" id="KAF9466328.1"/>
    </source>
</evidence>
<proteinExistence type="predicted"/>